<dbReference type="SUPFAM" id="SSF53732">
    <property type="entry name" value="Aconitase iron-sulfur domain"/>
    <property type="match status" value="1"/>
</dbReference>
<dbReference type="NCBIfam" id="NF006690">
    <property type="entry name" value="PRK09238.1"/>
    <property type="match status" value="1"/>
</dbReference>
<evidence type="ECO:0000256" key="2">
    <source>
        <dbReference type="ARBA" id="ARBA00001966"/>
    </source>
</evidence>
<dbReference type="InterPro" id="IPR015932">
    <property type="entry name" value="Aconitase_dom2"/>
</dbReference>
<feature type="domain" description="Aconitase B swivel" evidence="19">
    <location>
        <begin position="168"/>
        <end position="379"/>
    </location>
</feature>
<evidence type="ECO:0000256" key="15">
    <source>
        <dbReference type="ARBA" id="ARBA00023239"/>
    </source>
</evidence>
<evidence type="ECO:0000256" key="3">
    <source>
        <dbReference type="ARBA" id="ARBA00004717"/>
    </source>
</evidence>
<dbReference type="InterPro" id="IPR004406">
    <property type="entry name" value="Aconitase_B"/>
</dbReference>
<dbReference type="InterPro" id="IPR050926">
    <property type="entry name" value="Aconitase/IPM_isomerase"/>
</dbReference>
<sequence length="862" mass="93697">MLEAYRKHVEERAAEGVVPKPLDAEQVAGLVELLKNPPQGEEAFILDLLENRIPPGVDEAAYVKAGFLTAVAKGEVSSPLVSREKAAELLGTMQGGYNIAPLVEFLDDDVLAAIAAKALSHTLLMFDAFYDVEEKAKAGNTFAQQVLQSWAEAEWFTTKEKVAEKITVKVFKVTGETNTDDLSPAPDAWSRPDIPVHAKAMLKMERDGINPDQPGSVGPINQIEELQKDGIPLAYVGDVVGTGSSRKSATNSVLWFMGEDIPFVPNKRTGGICLGGKIAPIFYNTMEDSGALPIELNVQDMNMGDVIDIYPYAGVVRKEGSEISSFELSKVLLDEVRAGGRIPLIIGRGLTSRARVALGLEETDLFAKPVDPTASDKGYTLAQKMVGKACGVEGVRAGQYCEPKMTTVGSQDTTGPMTRDELKDLACLGFSADLVMQSFCHTSAYPKPVDVNTHHTLPDFIMNRGGVSLRPGDGVIHSWLNRMLLPDTVGTGGDSHTRFPLGISFPAGSGLVAFAAATGVMPLDMPESILVRFKGEMQPGITLRDLVHAIPLYGIKQGLLTVEKAGKINEFSGRVLEIEGVEHLSVEQAFELSDASAERSAAGCTVKLSQESIDEYLNSNITMLKWMISEGYGDRRTIERRITAMEEWLANPELMEADSDAEYAHVIEIDLAEINEPILCAPNDPDDARLLSDVQGTQIDEVFIGSCMTNIGHFRAAGKLLDKFNGQLDTRLWVAPPTKMDRDQLTEEGYYGIYGRAGVRIETPGCSLCMGNQARVADKATVMSTSTRNFPNRLGTGANVYLSSAELAAVGAILGKIPTKEEYLSYMDQIDATAADTYRYLNFHKMEQYTKKADDVIFQEPA</sequence>
<evidence type="ECO:0000256" key="4">
    <source>
        <dbReference type="ARBA" id="ARBA00005026"/>
    </source>
</evidence>
<keyword evidence="11" id="KW-0479">Metal-binding</keyword>
<keyword evidence="15 17" id="KW-0456">Lyase</keyword>
<dbReference type="Pfam" id="PF11791">
    <property type="entry name" value="Aconitase_B_N"/>
    <property type="match status" value="1"/>
</dbReference>
<dbReference type="InterPro" id="IPR015933">
    <property type="entry name" value="Aconitase_B_HEAT-like_dom"/>
</dbReference>
<dbReference type="GO" id="GO:0003994">
    <property type="term" value="F:aconitate hydratase activity"/>
    <property type="evidence" value="ECO:0007669"/>
    <property type="project" value="UniProtKB-EC"/>
</dbReference>
<accession>A0ABW7J3V8</accession>
<comment type="cofactor">
    <cofactor evidence="2">
        <name>[4Fe-4S] cluster</name>
        <dbReference type="ChEBI" id="CHEBI:49883"/>
    </cofactor>
</comment>
<dbReference type="InterPro" id="IPR015928">
    <property type="entry name" value="Aconitase/3IPM_dehydase_swvl"/>
</dbReference>
<dbReference type="CDD" id="cd01581">
    <property type="entry name" value="AcnB"/>
    <property type="match status" value="1"/>
</dbReference>
<comment type="caution">
    <text evidence="21">The sequence shown here is derived from an EMBL/GenBank/DDBJ whole genome shotgun (WGS) entry which is preliminary data.</text>
</comment>
<dbReference type="SUPFAM" id="SSF52016">
    <property type="entry name" value="LeuD/IlvD-like"/>
    <property type="match status" value="1"/>
</dbReference>
<keyword evidence="9" id="KW-0004">4Fe-4S</keyword>
<dbReference type="EC" id="4.2.1.99" evidence="7 17"/>
<keyword evidence="12" id="KW-0694">RNA-binding</keyword>
<evidence type="ECO:0000256" key="7">
    <source>
        <dbReference type="ARBA" id="ARBA00013250"/>
    </source>
</evidence>
<gene>
    <name evidence="21" type="primary">acnB</name>
    <name evidence="21" type="ORF">ACGRHZ_02290</name>
</gene>
<evidence type="ECO:0000256" key="14">
    <source>
        <dbReference type="ARBA" id="ARBA00023014"/>
    </source>
</evidence>
<evidence type="ECO:0000256" key="5">
    <source>
        <dbReference type="ARBA" id="ARBA00007185"/>
    </source>
</evidence>
<dbReference type="Gene3D" id="3.40.1060.10">
    <property type="entry name" value="Aconitase, Domain 2"/>
    <property type="match status" value="1"/>
</dbReference>
<evidence type="ECO:0000256" key="10">
    <source>
        <dbReference type="ARBA" id="ARBA00022532"/>
    </source>
</evidence>
<dbReference type="InterPro" id="IPR036288">
    <property type="entry name" value="Aconitase_B_HEAT-like_dom_sf"/>
</dbReference>
<feature type="domain" description="Aconitase/3-isopropylmalate dehydratase large subunit alpha/beta/alpha" evidence="18">
    <location>
        <begin position="694"/>
        <end position="815"/>
    </location>
</feature>
<evidence type="ECO:0000256" key="8">
    <source>
        <dbReference type="ARBA" id="ARBA00019379"/>
    </source>
</evidence>
<evidence type="ECO:0000256" key="1">
    <source>
        <dbReference type="ARBA" id="ARBA00000118"/>
    </source>
</evidence>
<comment type="catalytic activity">
    <reaction evidence="16 17">
        <text>citrate = D-threo-isocitrate</text>
        <dbReference type="Rhea" id="RHEA:10336"/>
        <dbReference type="ChEBI" id="CHEBI:15562"/>
        <dbReference type="ChEBI" id="CHEBI:16947"/>
        <dbReference type="EC" id="4.2.1.3"/>
    </reaction>
</comment>
<evidence type="ECO:0000259" key="20">
    <source>
        <dbReference type="Pfam" id="PF11791"/>
    </source>
</evidence>
<comment type="pathway">
    <text evidence="3 17">Carbohydrate metabolism; tricarboxylic acid cycle; isocitrate from oxaloacetate: step 2/2.</text>
</comment>
<evidence type="ECO:0000256" key="17">
    <source>
        <dbReference type="PIRNR" id="PIRNR036687"/>
    </source>
</evidence>
<evidence type="ECO:0000256" key="9">
    <source>
        <dbReference type="ARBA" id="ARBA00022485"/>
    </source>
</evidence>
<evidence type="ECO:0000259" key="18">
    <source>
        <dbReference type="Pfam" id="PF00330"/>
    </source>
</evidence>
<feature type="domain" description="Aconitase/3-isopropylmalate dehydratase large subunit alpha/beta/alpha" evidence="18">
    <location>
        <begin position="469"/>
        <end position="692"/>
    </location>
</feature>
<dbReference type="PROSITE" id="PS01244">
    <property type="entry name" value="ACONITASE_2"/>
    <property type="match status" value="1"/>
</dbReference>
<reference evidence="21 22" key="1">
    <citation type="submission" date="2024-10" db="EMBL/GenBank/DDBJ databases">
        <authorList>
            <person name="Yibar A."/>
            <person name="Saticioglu I.B."/>
            <person name="Duman M."/>
            <person name="Ajmi N."/>
            <person name="Gurler F."/>
            <person name="Ay H."/>
            <person name="Onuk E."/>
            <person name="Guler S."/>
            <person name="Romalde J.L."/>
        </authorList>
    </citation>
    <scope>NUCLEOTIDE SEQUENCE [LARGE SCALE GENOMIC DNA]</scope>
    <source>
        <strain evidence="21 22">1-TCBS-A</strain>
    </source>
</reference>
<proteinExistence type="inferred from homology"/>
<dbReference type="CDD" id="cd01576">
    <property type="entry name" value="AcnB_Swivel"/>
    <property type="match status" value="1"/>
</dbReference>
<dbReference type="Pfam" id="PF00330">
    <property type="entry name" value="Aconitase"/>
    <property type="match status" value="2"/>
</dbReference>
<keyword evidence="10 17" id="KW-0816">Tricarboxylic acid cycle</keyword>
<dbReference type="Gene3D" id="3.20.19.10">
    <property type="entry name" value="Aconitase, domain 4"/>
    <property type="match status" value="1"/>
</dbReference>
<name>A0ABW7J3V8_9VIBR</name>
<dbReference type="InterPro" id="IPR015929">
    <property type="entry name" value="Aconitase_B_swivel"/>
</dbReference>
<comment type="catalytic activity">
    <reaction evidence="1 17">
        <text>(2S,3R)-3-hydroxybutane-1,2,3-tricarboxylate = 2-methyl-cis-aconitate + H2O</text>
        <dbReference type="Rhea" id="RHEA:17941"/>
        <dbReference type="ChEBI" id="CHEBI:15377"/>
        <dbReference type="ChEBI" id="CHEBI:57429"/>
        <dbReference type="ChEBI" id="CHEBI:57872"/>
        <dbReference type="EC" id="4.2.1.99"/>
    </reaction>
</comment>
<evidence type="ECO:0000256" key="16">
    <source>
        <dbReference type="ARBA" id="ARBA00023501"/>
    </source>
</evidence>
<feature type="domain" description="Aconitase B HEAT-like" evidence="20">
    <location>
        <begin position="4"/>
        <end position="156"/>
    </location>
</feature>
<comment type="similarity">
    <text evidence="5 17">Belongs to the aconitase/IPM isomerase family.</text>
</comment>
<dbReference type="RefSeq" id="WP_394631594.1">
    <property type="nucleotide sequence ID" value="NZ_JBIHSE010000001.1"/>
</dbReference>
<dbReference type="GO" id="GO:0047456">
    <property type="term" value="F:2-methylisocitrate dehydratase activity"/>
    <property type="evidence" value="ECO:0007669"/>
    <property type="project" value="UniProtKB-EC"/>
</dbReference>
<evidence type="ECO:0000259" key="19">
    <source>
        <dbReference type="Pfam" id="PF06434"/>
    </source>
</evidence>
<dbReference type="InterPro" id="IPR018136">
    <property type="entry name" value="Aconitase_4Fe-4S_BS"/>
</dbReference>
<dbReference type="Proteomes" id="UP001607221">
    <property type="component" value="Unassembled WGS sequence"/>
</dbReference>
<dbReference type="Pfam" id="PF06434">
    <property type="entry name" value="Aconitase_2_N"/>
    <property type="match status" value="1"/>
</dbReference>
<dbReference type="PROSITE" id="PS00450">
    <property type="entry name" value="ACONITASE_1"/>
    <property type="match status" value="1"/>
</dbReference>
<dbReference type="PANTHER" id="PTHR43160">
    <property type="entry name" value="ACONITATE HYDRATASE B"/>
    <property type="match status" value="1"/>
</dbReference>
<dbReference type="InterPro" id="IPR036008">
    <property type="entry name" value="Aconitase_4Fe-4S_dom"/>
</dbReference>
<dbReference type="PIRSF" id="PIRSF036687">
    <property type="entry name" value="AcnB"/>
    <property type="match status" value="1"/>
</dbReference>
<evidence type="ECO:0000256" key="13">
    <source>
        <dbReference type="ARBA" id="ARBA00023004"/>
    </source>
</evidence>
<comment type="pathway">
    <text evidence="4">Organic acid metabolism; propanoate degradation.</text>
</comment>
<evidence type="ECO:0000256" key="11">
    <source>
        <dbReference type="ARBA" id="ARBA00022723"/>
    </source>
</evidence>
<keyword evidence="14" id="KW-0411">Iron-sulfur</keyword>
<dbReference type="InterPro" id="IPR001030">
    <property type="entry name" value="Acoase/IPM_deHydtase_lsu_aba"/>
</dbReference>
<dbReference type="Gene3D" id="3.30.499.10">
    <property type="entry name" value="Aconitase, domain 3"/>
    <property type="match status" value="2"/>
</dbReference>
<dbReference type="InterPro" id="IPR015931">
    <property type="entry name" value="Acnase/IPM_dHydase_lsu_aba_1/3"/>
</dbReference>
<organism evidence="21 22">
    <name type="scientific">Vibrio jasicida</name>
    <dbReference type="NCBI Taxonomy" id="766224"/>
    <lineage>
        <taxon>Bacteria</taxon>
        <taxon>Pseudomonadati</taxon>
        <taxon>Pseudomonadota</taxon>
        <taxon>Gammaproteobacteria</taxon>
        <taxon>Vibrionales</taxon>
        <taxon>Vibrionaceae</taxon>
        <taxon>Vibrio</taxon>
    </lineage>
</organism>
<dbReference type="NCBIfam" id="TIGR00117">
    <property type="entry name" value="acnB"/>
    <property type="match status" value="1"/>
</dbReference>
<evidence type="ECO:0000256" key="6">
    <source>
        <dbReference type="ARBA" id="ARBA00012926"/>
    </source>
</evidence>
<dbReference type="SUPFAM" id="SSF74778">
    <property type="entry name" value="Aconitase B, N-terminal domain"/>
    <property type="match status" value="1"/>
</dbReference>
<dbReference type="EC" id="4.2.1.3" evidence="6 17"/>
<protein>
    <recommendedName>
        <fullName evidence="8 17">Aconitate hydratase B</fullName>
        <ecNumber evidence="6 17">4.2.1.3</ecNumber>
        <ecNumber evidence="7 17">4.2.1.99</ecNumber>
    </recommendedName>
    <alternativeName>
        <fullName evidence="17">2-methylisocitrate dehydratase</fullName>
    </alternativeName>
</protein>
<dbReference type="Gene3D" id="1.25.40.310">
    <property type="entry name" value="Aconitate B, HEAT-like domain"/>
    <property type="match status" value="1"/>
</dbReference>
<evidence type="ECO:0000256" key="12">
    <source>
        <dbReference type="ARBA" id="ARBA00022884"/>
    </source>
</evidence>
<dbReference type="EMBL" id="JBIHSE010000001">
    <property type="protein sequence ID" value="MFH0270159.1"/>
    <property type="molecule type" value="Genomic_DNA"/>
</dbReference>
<dbReference type="PANTHER" id="PTHR43160:SF4">
    <property type="entry name" value="ACONITATE HYDRATASE B"/>
    <property type="match status" value="1"/>
</dbReference>
<keyword evidence="22" id="KW-1185">Reference proteome</keyword>
<evidence type="ECO:0000313" key="21">
    <source>
        <dbReference type="EMBL" id="MFH0270159.1"/>
    </source>
</evidence>
<keyword evidence="13" id="KW-0408">Iron</keyword>
<evidence type="ECO:0000313" key="22">
    <source>
        <dbReference type="Proteomes" id="UP001607221"/>
    </source>
</evidence>